<evidence type="ECO:0000256" key="11">
    <source>
        <dbReference type="ARBA" id="ARBA00032883"/>
    </source>
</evidence>
<dbReference type="Gene3D" id="1.20.80.30">
    <property type="match status" value="1"/>
</dbReference>
<evidence type="ECO:0000313" key="16">
    <source>
        <dbReference type="Proteomes" id="UP000703893"/>
    </source>
</evidence>
<dbReference type="InterPro" id="IPR000121">
    <property type="entry name" value="PEP_util_C"/>
</dbReference>
<dbReference type="Pfam" id="PF02896">
    <property type="entry name" value="PEP-utilizers_C"/>
    <property type="match status" value="1"/>
</dbReference>
<evidence type="ECO:0000313" key="15">
    <source>
        <dbReference type="EMBL" id="MBM3274908.1"/>
    </source>
</evidence>
<dbReference type="Proteomes" id="UP000703893">
    <property type="component" value="Unassembled WGS sequence"/>
</dbReference>
<dbReference type="Gene3D" id="3.30.470.20">
    <property type="entry name" value="ATP-grasp fold, B domain"/>
    <property type="match status" value="1"/>
</dbReference>
<organism evidence="15 16">
    <name type="scientific">Candidatus Tanganyikabacteria bacterium</name>
    <dbReference type="NCBI Taxonomy" id="2961651"/>
    <lineage>
        <taxon>Bacteria</taxon>
        <taxon>Bacillati</taxon>
        <taxon>Candidatus Sericytochromatia</taxon>
        <taxon>Candidatus Tanganyikabacteria</taxon>
    </lineage>
</organism>
<evidence type="ECO:0000256" key="2">
    <source>
        <dbReference type="ARBA" id="ARBA00007837"/>
    </source>
</evidence>
<protein>
    <recommendedName>
        <fullName evidence="4">Pyruvate, phosphate dikinase</fullName>
        <ecNumber evidence="3">2.7.9.1</ecNumber>
    </recommendedName>
    <alternativeName>
        <fullName evidence="11">Pyruvate, orthophosphate dikinase</fullName>
    </alternativeName>
</protein>
<evidence type="ECO:0000259" key="12">
    <source>
        <dbReference type="Pfam" id="PF00391"/>
    </source>
</evidence>
<dbReference type="InterPro" id="IPR036637">
    <property type="entry name" value="Phosphohistidine_dom_sf"/>
</dbReference>
<dbReference type="InterPro" id="IPR010121">
    <property type="entry name" value="Pyruvate_phosphate_dikinase"/>
</dbReference>
<dbReference type="NCBIfam" id="NF004531">
    <property type="entry name" value="PRK05878.1"/>
    <property type="match status" value="1"/>
</dbReference>
<dbReference type="Pfam" id="PF01326">
    <property type="entry name" value="PPDK_N"/>
    <property type="match status" value="3"/>
</dbReference>
<evidence type="ECO:0000259" key="13">
    <source>
        <dbReference type="Pfam" id="PF01326"/>
    </source>
</evidence>
<dbReference type="InterPro" id="IPR013815">
    <property type="entry name" value="ATP_grasp_subdomain_1"/>
</dbReference>
<evidence type="ECO:0000256" key="9">
    <source>
        <dbReference type="ARBA" id="ARBA00022840"/>
    </source>
</evidence>
<dbReference type="GO" id="GO:0050242">
    <property type="term" value="F:pyruvate, phosphate dikinase activity"/>
    <property type="evidence" value="ECO:0007669"/>
    <property type="project" value="UniProtKB-EC"/>
</dbReference>
<dbReference type="SUPFAM" id="SSF56059">
    <property type="entry name" value="Glutathione synthetase ATP-binding domain-like"/>
    <property type="match status" value="1"/>
</dbReference>
<dbReference type="EC" id="2.7.9.1" evidence="3"/>
<dbReference type="EMBL" id="VGJX01000372">
    <property type="protein sequence ID" value="MBM3274908.1"/>
    <property type="molecule type" value="Genomic_DNA"/>
</dbReference>
<keyword evidence="5 15" id="KW-0808">Transferase</keyword>
<comment type="caution">
    <text evidence="15">The sequence shown here is derived from an EMBL/GenBank/DDBJ whole genome shotgun (WGS) entry which is preliminary data.</text>
</comment>
<dbReference type="NCBIfam" id="TIGR01828">
    <property type="entry name" value="pyru_phos_dikin"/>
    <property type="match status" value="1"/>
</dbReference>
<dbReference type="Gene3D" id="1.10.189.10">
    <property type="entry name" value="Pyruvate Phosphate Dikinase, domain 2"/>
    <property type="match status" value="1"/>
</dbReference>
<keyword evidence="7" id="KW-0547">Nucleotide-binding</keyword>
<dbReference type="PANTHER" id="PTHR22931:SF9">
    <property type="entry name" value="PYRUVATE, PHOSPHATE DIKINASE 1, CHLOROPLASTIC"/>
    <property type="match status" value="1"/>
</dbReference>
<sequence length="687" mass="75312">MSTAPLVATKRVYLFHEGNAGMRDLLGGKGAGLAEMASHGLPVPPGFTITTEVCLQFLRGGERMPEGLEDEFTKALGEVEKACGKVFGDRENPLLVSVRSGAKFSMPGMMDTILNLGLNDQTVEGVIKQTGNERFAYDAYRRFITMFSNVVLGLRASNFDHLFEQYKDKIGVKNDTDVDAATLKDLVKAYKAKVMQELGIDFPSDPRQQMRMAIEAVFKSWNSDRAITYRRHEGIPHDLGTAVNVQAMVFGNMGDDSGTGVAFTRNPNTGEAVLYGEFLTNAQGEDVVAGIRTPRPIAELAAALPEAYAKFIEVASFLEKHYRDMQDIEFTIERGKLYMLQTRNGKRTGTAASRIAADLVEAGIITRQEAVQRFAPGHVVQMLLPRLDPASSVTVLAQGLGASPGAVGGAIVFTADEAEEWGRDGKAVLLVRPETSPDDIHGMIASKGMLTTRGGNTSHAAVVARQMGKPAVVGCESVSIDENAETLTVPDGRIFKKGDFLSINGESGDVLEGLVKTLAPEPTKEFQTLMGWADEFRRLRVRANADTPEDARRARAFGAEGIGLCRSEHMFFAPDRLPIVQEMILAESDRERRRALDQLGVFQREDFTALFREMAPFPVTIRLLDPPLHEFLPNLVKLTDEVARLEAGNGDRAELEAKRKLLRRVEAMHEANPMMGLRGCRLGITRP</sequence>
<proteinExistence type="inferred from homology"/>
<dbReference type="GO" id="GO:0016301">
    <property type="term" value="F:kinase activity"/>
    <property type="evidence" value="ECO:0007669"/>
    <property type="project" value="UniProtKB-KW"/>
</dbReference>
<evidence type="ECO:0000256" key="1">
    <source>
        <dbReference type="ARBA" id="ARBA00001946"/>
    </source>
</evidence>
<accession>A0A938BN26</accession>
<dbReference type="PANTHER" id="PTHR22931">
    <property type="entry name" value="PHOSPHOENOLPYRUVATE DIKINASE-RELATED"/>
    <property type="match status" value="1"/>
</dbReference>
<dbReference type="Pfam" id="PF00391">
    <property type="entry name" value="PEP-utilizers"/>
    <property type="match status" value="1"/>
</dbReference>
<feature type="domain" description="Pyruvate phosphate dikinase AMP/ATP-binding" evidence="13">
    <location>
        <begin position="63"/>
        <end position="295"/>
    </location>
</feature>
<evidence type="ECO:0000256" key="6">
    <source>
        <dbReference type="ARBA" id="ARBA00022723"/>
    </source>
</evidence>
<feature type="domain" description="Pyruvate phosphate dikinase AMP/ATP-binding" evidence="13">
    <location>
        <begin position="24"/>
        <end position="59"/>
    </location>
</feature>
<dbReference type="InterPro" id="IPR002192">
    <property type="entry name" value="PPDK_AMP/ATP-bd"/>
</dbReference>
<feature type="non-terminal residue" evidence="15">
    <location>
        <position position="687"/>
    </location>
</feature>
<name>A0A938BN26_9BACT</name>
<feature type="domain" description="PEP-utilising enzyme mobile" evidence="12">
    <location>
        <begin position="428"/>
        <end position="508"/>
    </location>
</feature>
<dbReference type="Gene3D" id="3.50.30.10">
    <property type="entry name" value="Phosphohistidine domain"/>
    <property type="match status" value="1"/>
</dbReference>
<evidence type="ECO:0000256" key="7">
    <source>
        <dbReference type="ARBA" id="ARBA00022741"/>
    </source>
</evidence>
<gene>
    <name evidence="15" type="ORF">FJZ00_07130</name>
</gene>
<evidence type="ECO:0000259" key="14">
    <source>
        <dbReference type="Pfam" id="PF02896"/>
    </source>
</evidence>
<dbReference type="InterPro" id="IPR008279">
    <property type="entry name" value="PEP-util_enz_mobile_dom"/>
</dbReference>
<evidence type="ECO:0000256" key="5">
    <source>
        <dbReference type="ARBA" id="ARBA00022679"/>
    </source>
</evidence>
<comment type="similarity">
    <text evidence="2">Belongs to the PEP-utilizing enzyme family.</text>
</comment>
<dbReference type="InterPro" id="IPR040442">
    <property type="entry name" value="Pyrv_kinase-like_dom_sf"/>
</dbReference>
<keyword evidence="6" id="KW-0479">Metal-binding</keyword>
<keyword evidence="8" id="KW-0418">Kinase</keyword>
<dbReference type="Gene3D" id="3.30.1490.20">
    <property type="entry name" value="ATP-grasp fold, A domain"/>
    <property type="match status" value="1"/>
</dbReference>
<dbReference type="SUPFAM" id="SSF52009">
    <property type="entry name" value="Phosphohistidine domain"/>
    <property type="match status" value="1"/>
</dbReference>
<dbReference type="SUPFAM" id="SSF51621">
    <property type="entry name" value="Phosphoenolpyruvate/pyruvate domain"/>
    <property type="match status" value="1"/>
</dbReference>
<dbReference type="PROSITE" id="PS00370">
    <property type="entry name" value="PEP_ENZYMES_PHOS_SITE"/>
    <property type="match status" value="1"/>
</dbReference>
<dbReference type="InterPro" id="IPR018274">
    <property type="entry name" value="PEP_util_AS"/>
</dbReference>
<dbReference type="GO" id="GO:0046872">
    <property type="term" value="F:metal ion binding"/>
    <property type="evidence" value="ECO:0007669"/>
    <property type="project" value="UniProtKB-KW"/>
</dbReference>
<feature type="domain" description="PEP-utilising enzyme C-terminal" evidence="14">
    <location>
        <begin position="524"/>
        <end position="686"/>
    </location>
</feature>
<evidence type="ECO:0000256" key="10">
    <source>
        <dbReference type="ARBA" id="ARBA00022842"/>
    </source>
</evidence>
<keyword evidence="9" id="KW-0067">ATP-binding</keyword>
<dbReference type="InterPro" id="IPR015813">
    <property type="entry name" value="Pyrv/PenolPyrv_kinase-like_dom"/>
</dbReference>
<evidence type="ECO:0000256" key="4">
    <source>
        <dbReference type="ARBA" id="ARBA00020138"/>
    </source>
</evidence>
<comment type="cofactor">
    <cofactor evidence="1">
        <name>Mg(2+)</name>
        <dbReference type="ChEBI" id="CHEBI:18420"/>
    </cofactor>
</comment>
<feature type="domain" description="Pyruvate phosphate dikinase AMP/ATP-binding" evidence="13">
    <location>
        <begin position="312"/>
        <end position="358"/>
    </location>
</feature>
<dbReference type="AlphaFoldDB" id="A0A938BN26"/>
<keyword evidence="15" id="KW-0670">Pyruvate</keyword>
<evidence type="ECO:0000256" key="3">
    <source>
        <dbReference type="ARBA" id="ARBA00011994"/>
    </source>
</evidence>
<dbReference type="GO" id="GO:0005524">
    <property type="term" value="F:ATP binding"/>
    <property type="evidence" value="ECO:0007669"/>
    <property type="project" value="UniProtKB-KW"/>
</dbReference>
<dbReference type="Gene3D" id="3.20.20.60">
    <property type="entry name" value="Phosphoenolpyruvate-binding domains"/>
    <property type="match status" value="1"/>
</dbReference>
<evidence type="ECO:0000256" key="8">
    <source>
        <dbReference type="ARBA" id="ARBA00022777"/>
    </source>
</evidence>
<reference evidence="15 16" key="1">
    <citation type="submission" date="2019-03" db="EMBL/GenBank/DDBJ databases">
        <title>Lake Tanganyika Metagenome-Assembled Genomes (MAGs).</title>
        <authorList>
            <person name="Tran P."/>
        </authorList>
    </citation>
    <scope>NUCLEOTIDE SEQUENCE [LARGE SCALE GENOMIC DNA]</scope>
    <source>
        <strain evidence="15">K_DeepCast_65m_m2_236</strain>
    </source>
</reference>
<keyword evidence="10" id="KW-0460">Magnesium</keyword>